<organism evidence="1 4">
    <name type="scientific">Marinomonas gallaica</name>
    <dbReference type="NCBI Taxonomy" id="1806667"/>
    <lineage>
        <taxon>Bacteria</taxon>
        <taxon>Pseudomonadati</taxon>
        <taxon>Pseudomonadota</taxon>
        <taxon>Gammaproteobacteria</taxon>
        <taxon>Oceanospirillales</taxon>
        <taxon>Oceanospirillaceae</taxon>
        <taxon>Marinomonas</taxon>
    </lineage>
</organism>
<dbReference type="EMBL" id="FLRB01000005">
    <property type="protein sequence ID" value="SBT20162.1"/>
    <property type="molecule type" value="Genomic_DNA"/>
</dbReference>
<name>A0A1C3JRV8_9GAMM</name>
<dbReference type="RefSeq" id="WP_067035553.1">
    <property type="nucleotide sequence ID" value="NZ_FLRA01000012.1"/>
</dbReference>
<dbReference type="Proteomes" id="UP000092840">
    <property type="component" value="Unassembled WGS sequence"/>
</dbReference>
<reference evidence="2 3" key="2">
    <citation type="submission" date="2016-06" db="EMBL/GenBank/DDBJ databases">
        <authorList>
            <person name="Rodrigo-Torres L."/>
            <person name="Arahal D.R."/>
        </authorList>
    </citation>
    <scope>NUCLEOTIDE SEQUENCE [LARGE SCALE GENOMIC DNA]</scope>
    <source>
        <strain evidence="2 3">CECT 5116</strain>
    </source>
</reference>
<gene>
    <name evidence="1" type="ORF">MGA5115_01952</name>
    <name evidence="2" type="ORF">MGA5116_00745</name>
</gene>
<evidence type="ECO:0000313" key="1">
    <source>
        <dbReference type="EMBL" id="SBT17836.1"/>
    </source>
</evidence>
<dbReference type="Proteomes" id="UP000092871">
    <property type="component" value="Unassembled WGS sequence"/>
</dbReference>
<evidence type="ECO:0008006" key="5">
    <source>
        <dbReference type="Google" id="ProtNLM"/>
    </source>
</evidence>
<protein>
    <recommendedName>
        <fullName evidence="5">Lipoprotein</fullName>
    </recommendedName>
</protein>
<dbReference type="EMBL" id="FLRA01000012">
    <property type="protein sequence ID" value="SBT17836.1"/>
    <property type="molecule type" value="Genomic_DNA"/>
</dbReference>
<evidence type="ECO:0000313" key="3">
    <source>
        <dbReference type="Proteomes" id="UP000092840"/>
    </source>
</evidence>
<evidence type="ECO:0000313" key="2">
    <source>
        <dbReference type="EMBL" id="SBT20162.1"/>
    </source>
</evidence>
<dbReference type="AlphaFoldDB" id="A0A1C3JRV8"/>
<sequence>MKKYYLFCTVFIFLAGCSLSQKEKNISVIESNKKHTSNTDTVICDEFQINTKDVEEYFLYAEKLDPQEFHNQSILFSCNYSGRLIRNGKIYNWEIYPAGAGYLFNENITENYQCDSKNCPNSILGITEKNTDYQSKK</sequence>
<accession>A0A1C3JRV8</accession>
<proteinExistence type="predicted"/>
<dbReference type="PROSITE" id="PS51257">
    <property type="entry name" value="PROKAR_LIPOPROTEIN"/>
    <property type="match status" value="1"/>
</dbReference>
<evidence type="ECO:0000313" key="4">
    <source>
        <dbReference type="Proteomes" id="UP000092871"/>
    </source>
</evidence>
<keyword evidence="3" id="KW-1185">Reference proteome</keyword>
<dbReference type="OrthoDB" id="5957483at2"/>
<reference evidence="1 4" key="1">
    <citation type="submission" date="2016-06" db="EMBL/GenBank/DDBJ databases">
        <authorList>
            <person name="Kjaerup R.B."/>
            <person name="Dalgaard T.S."/>
            <person name="Juul-Madsen H.R."/>
        </authorList>
    </citation>
    <scope>NUCLEOTIDE SEQUENCE [LARGE SCALE GENOMIC DNA]</scope>
    <source>
        <strain evidence="1 4">CECT 5115</strain>
    </source>
</reference>